<dbReference type="PANTHER" id="PTHR38015:SF1">
    <property type="entry name" value="OPINE DEHYDROGENASE DOMAIN-CONTAINING PROTEIN"/>
    <property type="match status" value="1"/>
</dbReference>
<dbReference type="SUPFAM" id="SSF48179">
    <property type="entry name" value="6-phosphogluconate dehydrogenase C-terminal domain-like"/>
    <property type="match status" value="1"/>
</dbReference>
<dbReference type="InterPro" id="IPR051729">
    <property type="entry name" value="Opine/Lysopine_DH"/>
</dbReference>
<accession>A0A210PJ80</accession>
<dbReference type="Proteomes" id="UP000242188">
    <property type="component" value="Unassembled WGS sequence"/>
</dbReference>
<dbReference type="GO" id="GO:0016491">
    <property type="term" value="F:oxidoreductase activity"/>
    <property type="evidence" value="ECO:0007669"/>
    <property type="project" value="InterPro"/>
</dbReference>
<dbReference type="InterPro" id="IPR013328">
    <property type="entry name" value="6PGD_dom2"/>
</dbReference>
<dbReference type="InterPro" id="IPR036291">
    <property type="entry name" value="NAD(P)-bd_dom_sf"/>
</dbReference>
<organism evidence="2 3">
    <name type="scientific">Mizuhopecten yessoensis</name>
    <name type="common">Japanese scallop</name>
    <name type="synonym">Patinopecten yessoensis</name>
    <dbReference type="NCBI Taxonomy" id="6573"/>
    <lineage>
        <taxon>Eukaryota</taxon>
        <taxon>Metazoa</taxon>
        <taxon>Spiralia</taxon>
        <taxon>Lophotrochozoa</taxon>
        <taxon>Mollusca</taxon>
        <taxon>Bivalvia</taxon>
        <taxon>Autobranchia</taxon>
        <taxon>Pteriomorphia</taxon>
        <taxon>Pectinida</taxon>
        <taxon>Pectinoidea</taxon>
        <taxon>Pectinidae</taxon>
        <taxon>Mizuhopecten</taxon>
    </lineage>
</organism>
<dbReference type="Gene3D" id="1.10.1040.10">
    <property type="entry name" value="N-(1-d-carboxylethyl)-l-norvaline Dehydrogenase, domain 2"/>
    <property type="match status" value="1"/>
</dbReference>
<dbReference type="OrthoDB" id="6058913at2759"/>
<sequence>MDGRKLSRHFSRAEDLDSEGTLKILVCGGGNGAHCMAALASCRPHVEVRVLTLYKDEAESWTKALEEDDMTISITYSENHTEDVKSRPSLVTKDPEKATDGIHMIFFTVPAFAHEQYLNAISKYVLDNTLLIGLPGQAGFEFQAVKALGTKAKQCAVASFESLPWACRIMEFGRHVQLLGFKESLGAAILIGSKSNLTAHSLDIIQFIFGENPVFKVINNYVAINLMAKSIIHPPLMYGRWRGYKGEVLQEKPLFYQGVDEEQAGLLSKVSDEVVNTAKVIQDKRKNIDMSAVIHILDWYREYYCHEISDHSCLMKAMQTNKAYDGLLHPMKPGGDDGKGFIPDFHYRYTREDVPFGLVVMKGIAEIAGVETPTIDTIITWAQKQLGKEFIVGNRLTGKDMNETRAPQVYGFETLDHLFHV</sequence>
<evidence type="ECO:0000313" key="3">
    <source>
        <dbReference type="Proteomes" id="UP000242188"/>
    </source>
</evidence>
<dbReference type="AlphaFoldDB" id="A0A210PJ80"/>
<proteinExistence type="predicted"/>
<reference evidence="2 3" key="1">
    <citation type="journal article" date="2017" name="Nat. Ecol. Evol.">
        <title>Scallop genome provides insights into evolution of bilaterian karyotype and development.</title>
        <authorList>
            <person name="Wang S."/>
            <person name="Zhang J."/>
            <person name="Jiao W."/>
            <person name="Li J."/>
            <person name="Xun X."/>
            <person name="Sun Y."/>
            <person name="Guo X."/>
            <person name="Huan P."/>
            <person name="Dong B."/>
            <person name="Zhang L."/>
            <person name="Hu X."/>
            <person name="Sun X."/>
            <person name="Wang J."/>
            <person name="Zhao C."/>
            <person name="Wang Y."/>
            <person name="Wang D."/>
            <person name="Huang X."/>
            <person name="Wang R."/>
            <person name="Lv J."/>
            <person name="Li Y."/>
            <person name="Zhang Z."/>
            <person name="Liu B."/>
            <person name="Lu W."/>
            <person name="Hui Y."/>
            <person name="Liang J."/>
            <person name="Zhou Z."/>
            <person name="Hou R."/>
            <person name="Li X."/>
            <person name="Liu Y."/>
            <person name="Li H."/>
            <person name="Ning X."/>
            <person name="Lin Y."/>
            <person name="Zhao L."/>
            <person name="Xing Q."/>
            <person name="Dou J."/>
            <person name="Li Y."/>
            <person name="Mao J."/>
            <person name="Guo H."/>
            <person name="Dou H."/>
            <person name="Li T."/>
            <person name="Mu C."/>
            <person name="Jiang W."/>
            <person name="Fu Q."/>
            <person name="Fu X."/>
            <person name="Miao Y."/>
            <person name="Liu J."/>
            <person name="Yu Q."/>
            <person name="Li R."/>
            <person name="Liao H."/>
            <person name="Li X."/>
            <person name="Kong Y."/>
            <person name="Jiang Z."/>
            <person name="Chourrout D."/>
            <person name="Li R."/>
            <person name="Bao Z."/>
        </authorList>
    </citation>
    <scope>NUCLEOTIDE SEQUENCE [LARGE SCALE GENOMIC DNA]</scope>
    <source>
        <strain evidence="2 3">PY_sf001</strain>
    </source>
</reference>
<dbReference type="InterPro" id="IPR008927">
    <property type="entry name" value="6-PGluconate_DH-like_C_sf"/>
</dbReference>
<comment type="caution">
    <text evidence="2">The sequence shown here is derived from an EMBL/GenBank/DDBJ whole genome shotgun (WGS) entry which is preliminary data.</text>
</comment>
<dbReference type="PANTHER" id="PTHR38015">
    <property type="entry name" value="BLR6086 PROTEIN"/>
    <property type="match status" value="1"/>
</dbReference>
<dbReference type="Gene3D" id="3.40.50.720">
    <property type="entry name" value="NAD(P)-binding Rossmann-like Domain"/>
    <property type="match status" value="1"/>
</dbReference>
<dbReference type="EMBL" id="NEDP02076575">
    <property type="protein sequence ID" value="OWF36547.1"/>
    <property type="molecule type" value="Genomic_DNA"/>
</dbReference>
<protein>
    <submittedName>
        <fullName evidence="2">Opine dehydrogenase</fullName>
    </submittedName>
</protein>
<dbReference type="InterPro" id="IPR003421">
    <property type="entry name" value="Opine_DH"/>
</dbReference>
<evidence type="ECO:0000259" key="1">
    <source>
        <dbReference type="Pfam" id="PF02317"/>
    </source>
</evidence>
<dbReference type="SUPFAM" id="SSF51735">
    <property type="entry name" value="NAD(P)-binding Rossmann-fold domains"/>
    <property type="match status" value="1"/>
</dbReference>
<evidence type="ECO:0000313" key="2">
    <source>
        <dbReference type="EMBL" id="OWF36547.1"/>
    </source>
</evidence>
<feature type="domain" description="Opine dehydrogenase" evidence="1">
    <location>
        <begin position="219"/>
        <end position="384"/>
    </location>
</feature>
<dbReference type="Pfam" id="PF02317">
    <property type="entry name" value="Octopine_DH"/>
    <property type="match status" value="1"/>
</dbReference>
<gene>
    <name evidence="2" type="ORF">KP79_PYT03119</name>
</gene>
<keyword evidence="3" id="KW-1185">Reference proteome</keyword>
<name>A0A210PJ80_MIZYE</name>